<sequence length="536" mass="57631">MASAVHLDGITKRFPGVVANDDVDLEVERGTVHALLGENGAGKTTLMNVLYGLYEPTSGTVRLDGEPQAFRSPRDAIDAGIGMIHQHFMLVDPMTVTENITLGNEPRKWGGLAVDRAGAREAVVDLADRYGFDVDPDARIEDVSVGEQQRVEILKALYRGADTLILDEPTAVLTPQEVEELFDVLDELTAQGKTIIFITHKLGEAMRAADEITVLRDGKKVGAVDANATSQEELAELMVGREVLLDVDHGAAETGDVVASVSDIVVEDDRGVRAVDGVSFDVRAGEVFGIAGVDGNGQSELVEAVTGLQDADAGEIRFLGEDVTTASRRHRIDSGMAYIPEDRQERGLVMEFDLVENGLLGSQHGRELAPNGRINWDDTRDHADAIIDEYDVRPPDADAEAHSLSGGNQQKFIVGREFERDPELVVASHPTRGVDVGSIEFIHERLLELREQGVAIVLVSSKLEEVQGLSDRLAVVYEGEFIDVVDPDETTEEELGLLMAGERPGDDGGGGDPEATTSEAEPNAAADTDAADGERA</sequence>
<gene>
    <name evidence="12" type="ORF">ABNG02_13535</name>
    <name evidence="11" type="ORF">GCM10008994_08400</name>
</gene>
<dbReference type="AlphaFoldDB" id="A0AAV3SPA1"/>
<evidence type="ECO:0000313" key="13">
    <source>
        <dbReference type="Proteomes" id="UP001501425"/>
    </source>
</evidence>
<comment type="caution">
    <text evidence="11">The sequence shown here is derived from an EMBL/GenBank/DDBJ whole genome shotgun (WGS) entry which is preliminary data.</text>
</comment>
<dbReference type="RefSeq" id="WP_343776937.1">
    <property type="nucleotide sequence ID" value="NZ_BAAADQ010000002.1"/>
</dbReference>
<proteinExistence type="predicted"/>
<dbReference type="InterPro" id="IPR027417">
    <property type="entry name" value="P-loop_NTPase"/>
</dbReference>
<keyword evidence="4" id="KW-0677">Repeat</keyword>
<dbReference type="Pfam" id="PF00005">
    <property type="entry name" value="ABC_tran"/>
    <property type="match status" value="2"/>
</dbReference>
<dbReference type="Proteomes" id="UP001501425">
    <property type="component" value="Unassembled WGS sequence"/>
</dbReference>
<keyword evidence="3" id="KW-1003">Cell membrane</keyword>
<evidence type="ECO:0000256" key="9">
    <source>
        <dbReference type="SAM" id="MobiDB-lite"/>
    </source>
</evidence>
<name>A0AAV3SPA1_9EURY</name>
<dbReference type="CDD" id="cd03215">
    <property type="entry name" value="ABC_Carb_Monos_II"/>
    <property type="match status" value="1"/>
</dbReference>
<feature type="domain" description="ABC transporter" evidence="10">
    <location>
        <begin position="259"/>
        <end position="503"/>
    </location>
</feature>
<dbReference type="EMBL" id="BAAADQ010000002">
    <property type="protein sequence ID" value="GAA0535665.1"/>
    <property type="molecule type" value="Genomic_DNA"/>
</dbReference>
<evidence type="ECO:0000256" key="2">
    <source>
        <dbReference type="ARBA" id="ARBA00022448"/>
    </source>
</evidence>
<feature type="region of interest" description="Disordered" evidence="9">
    <location>
        <begin position="499"/>
        <end position="536"/>
    </location>
</feature>
<evidence type="ECO:0000256" key="4">
    <source>
        <dbReference type="ARBA" id="ARBA00022737"/>
    </source>
</evidence>
<comment type="subcellular location">
    <subcellularLocation>
        <location evidence="1">Cell membrane</location>
        <topology evidence="1">Peripheral membrane protein</topology>
    </subcellularLocation>
</comment>
<organism evidence="11 13">
    <name type="scientific">Halorubrum ejinorense</name>
    <dbReference type="NCBI Taxonomy" id="425309"/>
    <lineage>
        <taxon>Archaea</taxon>
        <taxon>Methanobacteriati</taxon>
        <taxon>Methanobacteriota</taxon>
        <taxon>Stenosarchaea group</taxon>
        <taxon>Halobacteria</taxon>
        <taxon>Halobacteriales</taxon>
        <taxon>Haloferacaceae</taxon>
        <taxon>Halorubrum</taxon>
    </lineage>
</organism>
<keyword evidence="14" id="KW-1185">Reference proteome</keyword>
<keyword evidence="8" id="KW-0472">Membrane</keyword>
<evidence type="ECO:0000256" key="6">
    <source>
        <dbReference type="ARBA" id="ARBA00022840"/>
    </source>
</evidence>
<dbReference type="SMART" id="SM00382">
    <property type="entry name" value="AAA"/>
    <property type="match status" value="1"/>
</dbReference>
<protein>
    <submittedName>
        <fullName evidence="11">ABC transporter ATP-binding protein</fullName>
    </submittedName>
</protein>
<dbReference type="GO" id="GO:0016887">
    <property type="term" value="F:ATP hydrolysis activity"/>
    <property type="evidence" value="ECO:0007669"/>
    <property type="project" value="InterPro"/>
</dbReference>
<reference evidence="11" key="2">
    <citation type="submission" date="2023-12" db="EMBL/GenBank/DDBJ databases">
        <authorList>
            <person name="Sun Q."/>
            <person name="Inoue M."/>
        </authorList>
    </citation>
    <scope>NUCLEOTIDE SEQUENCE</scope>
    <source>
        <strain evidence="11">JCM 14265</strain>
    </source>
</reference>
<reference evidence="12 14" key="3">
    <citation type="submission" date="2024-06" db="EMBL/GenBank/DDBJ databases">
        <title>Halorubrum miltondacostae sp. nov., a potential PHA producer isolated from an inland solar saltern in Rio Maior, Portugal.</title>
        <authorList>
            <person name="Albuquerque L."/>
            <person name="Viver T."/>
            <person name="Barroso C."/>
            <person name="Claudino R."/>
            <person name="Galvan M."/>
            <person name="Simoes G."/>
            <person name="Lobo Da Cunha A."/>
            <person name="Egas C."/>
        </authorList>
    </citation>
    <scope>NUCLEOTIDE SEQUENCE [LARGE SCALE GENOMIC DNA]</scope>
    <source>
        <strain evidence="12 14">DSM 18646</strain>
    </source>
</reference>
<keyword evidence="6 11" id="KW-0067">ATP-binding</keyword>
<evidence type="ECO:0000256" key="5">
    <source>
        <dbReference type="ARBA" id="ARBA00022741"/>
    </source>
</evidence>
<dbReference type="CDD" id="cd03216">
    <property type="entry name" value="ABC_Carb_Monos_I"/>
    <property type="match status" value="1"/>
</dbReference>
<evidence type="ECO:0000256" key="7">
    <source>
        <dbReference type="ARBA" id="ARBA00022967"/>
    </source>
</evidence>
<dbReference type="InterPro" id="IPR003593">
    <property type="entry name" value="AAA+_ATPase"/>
</dbReference>
<feature type="domain" description="ABC transporter" evidence="10">
    <location>
        <begin position="5"/>
        <end position="242"/>
    </location>
</feature>
<evidence type="ECO:0000313" key="11">
    <source>
        <dbReference type="EMBL" id="GAA0535665.1"/>
    </source>
</evidence>
<dbReference type="GO" id="GO:0005886">
    <property type="term" value="C:plasma membrane"/>
    <property type="evidence" value="ECO:0007669"/>
    <property type="project" value="UniProtKB-SubCell"/>
</dbReference>
<dbReference type="EMBL" id="JBEDNW010000007">
    <property type="protein sequence ID" value="MEZ3168347.1"/>
    <property type="molecule type" value="Genomic_DNA"/>
</dbReference>
<feature type="compositionally biased region" description="Low complexity" evidence="9">
    <location>
        <begin position="519"/>
        <end position="528"/>
    </location>
</feature>
<evidence type="ECO:0000313" key="12">
    <source>
        <dbReference type="EMBL" id="MEZ3168347.1"/>
    </source>
</evidence>
<dbReference type="SUPFAM" id="SSF52540">
    <property type="entry name" value="P-loop containing nucleoside triphosphate hydrolases"/>
    <property type="match status" value="2"/>
</dbReference>
<evidence type="ECO:0000256" key="3">
    <source>
        <dbReference type="ARBA" id="ARBA00022475"/>
    </source>
</evidence>
<keyword evidence="2" id="KW-0813">Transport</keyword>
<dbReference type="Gene3D" id="3.40.50.300">
    <property type="entry name" value="P-loop containing nucleotide triphosphate hydrolases"/>
    <property type="match status" value="2"/>
</dbReference>
<dbReference type="InterPro" id="IPR017871">
    <property type="entry name" value="ABC_transporter-like_CS"/>
</dbReference>
<dbReference type="PANTHER" id="PTHR43790">
    <property type="entry name" value="CARBOHYDRATE TRANSPORT ATP-BINDING PROTEIN MG119-RELATED"/>
    <property type="match status" value="1"/>
</dbReference>
<dbReference type="FunFam" id="3.40.50.300:FF:000127">
    <property type="entry name" value="Ribose import ATP-binding protein RbsA"/>
    <property type="match status" value="1"/>
</dbReference>
<keyword evidence="5" id="KW-0547">Nucleotide-binding</keyword>
<dbReference type="Proteomes" id="UP001567571">
    <property type="component" value="Unassembled WGS sequence"/>
</dbReference>
<accession>A0AAV3SPA1</accession>
<dbReference type="GO" id="GO:0005524">
    <property type="term" value="F:ATP binding"/>
    <property type="evidence" value="ECO:0007669"/>
    <property type="project" value="UniProtKB-KW"/>
</dbReference>
<dbReference type="InterPro" id="IPR050107">
    <property type="entry name" value="ABC_carbohydrate_import_ATPase"/>
</dbReference>
<dbReference type="InterPro" id="IPR003439">
    <property type="entry name" value="ABC_transporter-like_ATP-bd"/>
</dbReference>
<evidence type="ECO:0000256" key="1">
    <source>
        <dbReference type="ARBA" id="ARBA00004202"/>
    </source>
</evidence>
<evidence type="ECO:0000313" key="14">
    <source>
        <dbReference type="Proteomes" id="UP001567571"/>
    </source>
</evidence>
<keyword evidence="7" id="KW-1278">Translocase</keyword>
<dbReference type="PROSITE" id="PS50893">
    <property type="entry name" value="ABC_TRANSPORTER_2"/>
    <property type="match status" value="2"/>
</dbReference>
<evidence type="ECO:0000256" key="8">
    <source>
        <dbReference type="ARBA" id="ARBA00023136"/>
    </source>
</evidence>
<dbReference type="PANTHER" id="PTHR43790:SF9">
    <property type="entry name" value="GALACTOFURANOSE TRANSPORTER ATP-BINDING PROTEIN YTFR"/>
    <property type="match status" value="1"/>
</dbReference>
<dbReference type="PROSITE" id="PS00211">
    <property type="entry name" value="ABC_TRANSPORTER_1"/>
    <property type="match status" value="2"/>
</dbReference>
<evidence type="ECO:0000259" key="10">
    <source>
        <dbReference type="PROSITE" id="PS50893"/>
    </source>
</evidence>
<reference evidence="11" key="1">
    <citation type="journal article" date="2014" name="Int. J. Syst. Evol. Microbiol.">
        <title>Complete genome sequence of Corynebacterium casei LMG S-19264T (=DSM 44701T), isolated from a smear-ripened cheese.</title>
        <authorList>
            <consortium name="US DOE Joint Genome Institute (JGI-PGF)"/>
            <person name="Walter F."/>
            <person name="Albersmeier A."/>
            <person name="Kalinowski J."/>
            <person name="Ruckert C."/>
        </authorList>
    </citation>
    <scope>NUCLEOTIDE SEQUENCE</scope>
    <source>
        <strain evidence="11">JCM 14265</strain>
    </source>
</reference>